<organism evidence="1 2">
    <name type="scientific">Lentzea kristufekii</name>
    <dbReference type="NCBI Taxonomy" id="3095430"/>
    <lineage>
        <taxon>Bacteria</taxon>
        <taxon>Bacillati</taxon>
        <taxon>Actinomycetota</taxon>
        <taxon>Actinomycetes</taxon>
        <taxon>Pseudonocardiales</taxon>
        <taxon>Pseudonocardiaceae</taxon>
        <taxon>Lentzea</taxon>
    </lineage>
</organism>
<proteinExistence type="predicted"/>
<dbReference type="EMBL" id="JAXAVV010000011">
    <property type="protein sequence ID" value="MDX8052319.1"/>
    <property type="molecule type" value="Genomic_DNA"/>
</dbReference>
<reference evidence="1 2" key="1">
    <citation type="submission" date="2023-11" db="EMBL/GenBank/DDBJ databases">
        <title>Lentzea sokolovensis, sp. nov., Lentzea kristufkii, sp. nov., and Lentzea miocenensis, sp. nov., rare actinobacteria from Sokolov Coal Basin, Miocene lacustrine sediment, Czech Republic.</title>
        <authorList>
            <person name="Lara A."/>
            <person name="Kotroba L."/>
            <person name="Nouioui I."/>
            <person name="Neumann-Schaal M."/>
            <person name="Mast Y."/>
            <person name="Chronakova A."/>
        </authorList>
    </citation>
    <scope>NUCLEOTIDE SEQUENCE [LARGE SCALE GENOMIC DNA]</scope>
    <source>
        <strain evidence="1 2">BCCO 10_0798</strain>
    </source>
</reference>
<dbReference type="Gene3D" id="2.10.109.10">
    <property type="entry name" value="Umud Fragment, subunit A"/>
    <property type="match status" value="1"/>
</dbReference>
<name>A0ABU4TW89_9PSEU</name>
<dbReference type="InterPro" id="IPR036286">
    <property type="entry name" value="LexA/Signal_pep-like_sf"/>
</dbReference>
<comment type="caution">
    <text evidence="1">The sequence shown here is derived from an EMBL/GenBank/DDBJ whole genome shotgun (WGS) entry which is preliminary data.</text>
</comment>
<dbReference type="Proteomes" id="UP001271792">
    <property type="component" value="Unassembled WGS sequence"/>
</dbReference>
<dbReference type="RefSeq" id="WP_319986200.1">
    <property type="nucleotide sequence ID" value="NZ_JAXAVV010000011.1"/>
</dbReference>
<keyword evidence="2" id="KW-1185">Reference proteome</keyword>
<dbReference type="SUPFAM" id="SSF51306">
    <property type="entry name" value="LexA/Signal peptidase"/>
    <property type="match status" value="1"/>
</dbReference>
<evidence type="ECO:0000313" key="1">
    <source>
        <dbReference type="EMBL" id="MDX8052319.1"/>
    </source>
</evidence>
<gene>
    <name evidence="1" type="ORF">SK571_23280</name>
</gene>
<evidence type="ECO:0008006" key="3">
    <source>
        <dbReference type="Google" id="ProtNLM"/>
    </source>
</evidence>
<sequence length="158" mass="17032">MDAVGGAGMHDGSDTTPRLCRRAIENALCRSGLRSKLQRVGMLDVVAARVARGEKVQFRPAGSSMVPLIRSRQLVTVAPVDPAKLDVDDIVLVRVAGTVYLHRVTAIAGQRVQIGNNRGRINGWTTRDRVFGLCVDVDGVPRKNVEGKIVHSDPAENA</sequence>
<accession>A0ABU4TW89</accession>
<protein>
    <recommendedName>
        <fullName evidence="3">Peptidase S24-like</fullName>
    </recommendedName>
</protein>
<evidence type="ECO:0000313" key="2">
    <source>
        <dbReference type="Proteomes" id="UP001271792"/>
    </source>
</evidence>
<dbReference type="CDD" id="cd06462">
    <property type="entry name" value="Peptidase_S24_S26"/>
    <property type="match status" value="1"/>
</dbReference>